<dbReference type="EC" id="2.7.11.1" evidence="1"/>
<dbReference type="AlphaFoldDB" id="A0AAJ7TAP8"/>
<evidence type="ECO:0000256" key="1">
    <source>
        <dbReference type="ARBA" id="ARBA00012513"/>
    </source>
</evidence>
<sequence>MGQANCICSRGIFSIDDKRYFFIEQLGEGGFSYVDLVEGAHNGRFYALKRIVCHDKDDHKGALREVEMHRAFRHPNVLPLEGSRVVERGPKCEVWLLLPYYQRGTLWDELEKLRNKHSFMTEERIVGIFRGICSGLKDIHDKGFAHRDLKPTNVLLSDEDVPVLMDLGSMEKARIEIKNSREAMALQDRAAERCTISYRAPELFTVPSHCIIDARTDIWSLGCVLFAMMFLEGPFDGVFQRGDSVALAVQSSVNVPSSSRYSQPLRKLLTSLMDVDPSERPTADGALEQANELRGTFSSTHNTAV</sequence>
<keyword evidence="10" id="KW-1185">Reference proteome</keyword>
<dbReference type="CDD" id="cd13986">
    <property type="entry name" value="STKc_16"/>
    <property type="match status" value="1"/>
</dbReference>
<dbReference type="Pfam" id="PF00069">
    <property type="entry name" value="Pkinase"/>
    <property type="match status" value="1"/>
</dbReference>
<evidence type="ECO:0000256" key="5">
    <source>
        <dbReference type="ARBA" id="ARBA00022777"/>
    </source>
</evidence>
<keyword evidence="2" id="KW-0723">Serine/threonine-protein kinase</keyword>
<evidence type="ECO:0000256" key="4">
    <source>
        <dbReference type="ARBA" id="ARBA00022741"/>
    </source>
</evidence>
<keyword evidence="6" id="KW-0067">ATP-binding</keyword>
<evidence type="ECO:0000313" key="10">
    <source>
        <dbReference type="Proteomes" id="UP001318040"/>
    </source>
</evidence>
<reference evidence="11" key="1">
    <citation type="submission" date="2025-08" db="UniProtKB">
        <authorList>
            <consortium name="RefSeq"/>
        </authorList>
    </citation>
    <scope>IDENTIFICATION</scope>
    <source>
        <tissue evidence="11">Sperm</tissue>
    </source>
</reference>
<dbReference type="CTD" id="8576"/>
<dbReference type="GO" id="GO:0005524">
    <property type="term" value="F:ATP binding"/>
    <property type="evidence" value="ECO:0007669"/>
    <property type="project" value="UniProtKB-KW"/>
</dbReference>
<dbReference type="KEGG" id="pmrn:116943915"/>
<dbReference type="InterPro" id="IPR052239">
    <property type="entry name" value="Ser/Thr-specific_kinases"/>
</dbReference>
<dbReference type="SUPFAM" id="SSF56112">
    <property type="entry name" value="Protein kinase-like (PK-like)"/>
    <property type="match status" value="1"/>
</dbReference>
<organism evidence="10 11">
    <name type="scientific">Petromyzon marinus</name>
    <name type="common">Sea lamprey</name>
    <dbReference type="NCBI Taxonomy" id="7757"/>
    <lineage>
        <taxon>Eukaryota</taxon>
        <taxon>Metazoa</taxon>
        <taxon>Chordata</taxon>
        <taxon>Craniata</taxon>
        <taxon>Vertebrata</taxon>
        <taxon>Cyclostomata</taxon>
        <taxon>Hyperoartia</taxon>
        <taxon>Petromyzontiformes</taxon>
        <taxon>Petromyzontidae</taxon>
        <taxon>Petromyzon</taxon>
    </lineage>
</organism>
<evidence type="ECO:0000313" key="11">
    <source>
        <dbReference type="RefSeq" id="XP_032813152.1"/>
    </source>
</evidence>
<keyword evidence="5 11" id="KW-0418">Kinase</keyword>
<dbReference type="InterPro" id="IPR000719">
    <property type="entry name" value="Prot_kinase_dom"/>
</dbReference>
<comment type="catalytic activity">
    <reaction evidence="8">
        <text>L-seryl-[protein] + ATP = O-phospho-L-seryl-[protein] + ADP + H(+)</text>
        <dbReference type="Rhea" id="RHEA:17989"/>
        <dbReference type="Rhea" id="RHEA-COMP:9863"/>
        <dbReference type="Rhea" id="RHEA-COMP:11604"/>
        <dbReference type="ChEBI" id="CHEBI:15378"/>
        <dbReference type="ChEBI" id="CHEBI:29999"/>
        <dbReference type="ChEBI" id="CHEBI:30616"/>
        <dbReference type="ChEBI" id="CHEBI:83421"/>
        <dbReference type="ChEBI" id="CHEBI:456216"/>
        <dbReference type="EC" id="2.7.11.1"/>
    </reaction>
</comment>
<dbReference type="Gene3D" id="3.30.200.20">
    <property type="entry name" value="Phosphorylase Kinase, domain 1"/>
    <property type="match status" value="1"/>
</dbReference>
<dbReference type="PROSITE" id="PS00108">
    <property type="entry name" value="PROTEIN_KINASE_ST"/>
    <property type="match status" value="1"/>
</dbReference>
<evidence type="ECO:0000256" key="8">
    <source>
        <dbReference type="ARBA" id="ARBA00048679"/>
    </source>
</evidence>
<evidence type="ECO:0000256" key="6">
    <source>
        <dbReference type="ARBA" id="ARBA00022840"/>
    </source>
</evidence>
<keyword evidence="4" id="KW-0547">Nucleotide-binding</keyword>
<feature type="domain" description="Protein kinase" evidence="9">
    <location>
        <begin position="20"/>
        <end position="294"/>
    </location>
</feature>
<evidence type="ECO:0000256" key="7">
    <source>
        <dbReference type="ARBA" id="ARBA00047899"/>
    </source>
</evidence>
<evidence type="ECO:0000256" key="2">
    <source>
        <dbReference type="ARBA" id="ARBA00022527"/>
    </source>
</evidence>
<gene>
    <name evidence="11" type="primary">STK16</name>
</gene>
<evidence type="ECO:0000256" key="3">
    <source>
        <dbReference type="ARBA" id="ARBA00022679"/>
    </source>
</evidence>
<dbReference type="InterPro" id="IPR011009">
    <property type="entry name" value="Kinase-like_dom_sf"/>
</dbReference>
<dbReference type="SMART" id="SM00220">
    <property type="entry name" value="S_TKc"/>
    <property type="match status" value="1"/>
</dbReference>
<keyword evidence="3" id="KW-0808">Transferase</keyword>
<proteinExistence type="predicted"/>
<protein>
    <recommendedName>
        <fullName evidence="1">non-specific serine/threonine protein kinase</fullName>
        <ecNumber evidence="1">2.7.11.1</ecNumber>
    </recommendedName>
</protein>
<evidence type="ECO:0000259" key="9">
    <source>
        <dbReference type="PROSITE" id="PS50011"/>
    </source>
</evidence>
<comment type="catalytic activity">
    <reaction evidence="7">
        <text>L-threonyl-[protein] + ATP = O-phospho-L-threonyl-[protein] + ADP + H(+)</text>
        <dbReference type="Rhea" id="RHEA:46608"/>
        <dbReference type="Rhea" id="RHEA-COMP:11060"/>
        <dbReference type="Rhea" id="RHEA-COMP:11605"/>
        <dbReference type="ChEBI" id="CHEBI:15378"/>
        <dbReference type="ChEBI" id="CHEBI:30013"/>
        <dbReference type="ChEBI" id="CHEBI:30616"/>
        <dbReference type="ChEBI" id="CHEBI:61977"/>
        <dbReference type="ChEBI" id="CHEBI:456216"/>
        <dbReference type="EC" id="2.7.11.1"/>
    </reaction>
</comment>
<dbReference type="PANTHER" id="PTHR45998:SF2">
    <property type="entry name" value="SERINE_THREONINE-PROTEIN KINASE 16"/>
    <property type="match status" value="1"/>
</dbReference>
<dbReference type="Gene3D" id="1.10.510.10">
    <property type="entry name" value="Transferase(Phosphotransferase) domain 1"/>
    <property type="match status" value="1"/>
</dbReference>
<dbReference type="PROSITE" id="PS50011">
    <property type="entry name" value="PROTEIN_KINASE_DOM"/>
    <property type="match status" value="1"/>
</dbReference>
<dbReference type="Proteomes" id="UP001318040">
    <property type="component" value="Chromosome 19"/>
</dbReference>
<dbReference type="PANTHER" id="PTHR45998">
    <property type="entry name" value="SERINE/THREONINE-PROTEIN KINASE 16"/>
    <property type="match status" value="1"/>
</dbReference>
<dbReference type="InterPro" id="IPR008271">
    <property type="entry name" value="Ser/Thr_kinase_AS"/>
</dbReference>
<dbReference type="GeneID" id="116943915"/>
<dbReference type="RefSeq" id="XP_032813152.1">
    <property type="nucleotide sequence ID" value="XM_032957261.1"/>
</dbReference>
<accession>A0AAJ7TAP8</accession>
<dbReference type="GO" id="GO:0005794">
    <property type="term" value="C:Golgi apparatus"/>
    <property type="evidence" value="ECO:0007669"/>
    <property type="project" value="TreeGrafter"/>
</dbReference>
<name>A0AAJ7TAP8_PETMA</name>
<dbReference type="GO" id="GO:0004674">
    <property type="term" value="F:protein serine/threonine kinase activity"/>
    <property type="evidence" value="ECO:0007669"/>
    <property type="project" value="UniProtKB-KW"/>
</dbReference>